<feature type="compositionally biased region" description="Polar residues" evidence="1">
    <location>
        <begin position="154"/>
        <end position="164"/>
    </location>
</feature>
<accession>A0A2T7A4F2</accession>
<comment type="caution">
    <text evidence="2">The sequence shown here is derived from an EMBL/GenBank/DDBJ whole genome shotgun (WGS) entry which is preliminary data.</text>
</comment>
<gene>
    <name evidence="2" type="ORF">B9Z19DRAFT_1074727</name>
</gene>
<evidence type="ECO:0000313" key="2">
    <source>
        <dbReference type="EMBL" id="PUU82570.1"/>
    </source>
</evidence>
<feature type="region of interest" description="Disordered" evidence="1">
    <location>
        <begin position="199"/>
        <end position="228"/>
    </location>
</feature>
<feature type="compositionally biased region" description="Basic and acidic residues" evidence="1">
    <location>
        <begin position="47"/>
        <end position="70"/>
    </location>
</feature>
<proteinExistence type="predicted"/>
<dbReference type="AlphaFoldDB" id="A0A2T7A4F2"/>
<evidence type="ECO:0000256" key="1">
    <source>
        <dbReference type="SAM" id="MobiDB-lite"/>
    </source>
</evidence>
<feature type="compositionally biased region" description="Acidic residues" evidence="1">
    <location>
        <begin position="103"/>
        <end position="113"/>
    </location>
</feature>
<protein>
    <submittedName>
        <fullName evidence="2">Uncharacterized protein</fullName>
    </submittedName>
</protein>
<reference evidence="2 3" key="1">
    <citation type="submission" date="2017-04" db="EMBL/GenBank/DDBJ databases">
        <title>Draft genome sequence of Tuber borchii Vittad., a whitish edible truffle.</title>
        <authorList>
            <consortium name="DOE Joint Genome Institute"/>
            <person name="Murat C."/>
            <person name="Kuo A."/>
            <person name="Barry K.W."/>
            <person name="Clum A."/>
            <person name="Dockter R.B."/>
            <person name="Fauchery L."/>
            <person name="Iotti M."/>
            <person name="Kohler A."/>
            <person name="Labutti K."/>
            <person name="Lindquist E.A."/>
            <person name="Lipzen A."/>
            <person name="Ohm R.A."/>
            <person name="Wang M."/>
            <person name="Grigoriev I.V."/>
            <person name="Zambonelli A."/>
            <person name="Martin F.M."/>
        </authorList>
    </citation>
    <scope>NUCLEOTIDE SEQUENCE [LARGE SCALE GENOMIC DNA]</scope>
    <source>
        <strain evidence="2 3">Tbo3840</strain>
    </source>
</reference>
<dbReference type="EMBL" id="NESQ01000026">
    <property type="protein sequence ID" value="PUU82570.1"/>
    <property type="molecule type" value="Genomic_DNA"/>
</dbReference>
<sequence>MSTTSSPSKTLDPPSTTPRKRQSLQHIMNIDQPRPVRRRLGILTEIENDREGKKGEKRKSDFEVDRDKGRGRGSPTSLARFHVGLENEKWAEVGPGGIQDGLKEEEEEDEEGETTTTIPHRNPSKPSVSQLLLAHSRPKPNMTPLPTPPLSLLNRRQQQQTSTPAPAVGSEPLMPKLKAESGPSPLQQMRLLRAQFEAARPAPPPPTPLPPQASRPGGASTYTRASKPTSSAFAQKYTFTLHHLPQLTHHSKSAIISVHPPTHIYLQLRNLQELRGGGQYSYTIPSSSLPITVRNTTTSNQQTFEIEDLPLKHLHAVRYARRFVDALRRRTVIAKVEVRSGGVWTGRMFGDGKFEVIDPAGKIAGGVVGSRVKGPRRVVRMYEACQKILQDSDDFGRGEKGDDKNLEMGEFRIDKRTDFVKGVGWCRRDEDGKGWRMMFLDGVRLEIEGASGDVIWVEGDQRKVLKRGMELGNVRERVRMFVEKGL</sequence>
<keyword evidence="3" id="KW-1185">Reference proteome</keyword>
<dbReference type="OrthoDB" id="5357628at2759"/>
<name>A0A2T7A4F2_TUBBO</name>
<dbReference type="STRING" id="42251.A0A2T7A4F2"/>
<feature type="compositionally biased region" description="Pro residues" evidence="1">
    <location>
        <begin position="201"/>
        <end position="213"/>
    </location>
</feature>
<feature type="region of interest" description="Disordered" evidence="1">
    <location>
        <begin position="1"/>
        <end position="184"/>
    </location>
</feature>
<organism evidence="2 3">
    <name type="scientific">Tuber borchii</name>
    <name type="common">White truffle</name>
    <dbReference type="NCBI Taxonomy" id="42251"/>
    <lineage>
        <taxon>Eukaryota</taxon>
        <taxon>Fungi</taxon>
        <taxon>Dikarya</taxon>
        <taxon>Ascomycota</taxon>
        <taxon>Pezizomycotina</taxon>
        <taxon>Pezizomycetes</taxon>
        <taxon>Pezizales</taxon>
        <taxon>Tuberaceae</taxon>
        <taxon>Tuber</taxon>
    </lineage>
</organism>
<dbReference type="Proteomes" id="UP000244722">
    <property type="component" value="Unassembled WGS sequence"/>
</dbReference>
<evidence type="ECO:0000313" key="3">
    <source>
        <dbReference type="Proteomes" id="UP000244722"/>
    </source>
</evidence>